<organism evidence="2 3">
    <name type="scientific">Haemaphysalis longicornis</name>
    <name type="common">Bush tick</name>
    <dbReference type="NCBI Taxonomy" id="44386"/>
    <lineage>
        <taxon>Eukaryota</taxon>
        <taxon>Metazoa</taxon>
        <taxon>Ecdysozoa</taxon>
        <taxon>Arthropoda</taxon>
        <taxon>Chelicerata</taxon>
        <taxon>Arachnida</taxon>
        <taxon>Acari</taxon>
        <taxon>Parasitiformes</taxon>
        <taxon>Ixodida</taxon>
        <taxon>Ixodoidea</taxon>
        <taxon>Ixodidae</taxon>
        <taxon>Haemaphysalinae</taxon>
        <taxon>Haemaphysalis</taxon>
    </lineage>
</organism>
<keyword evidence="1" id="KW-1133">Transmembrane helix</keyword>
<keyword evidence="3" id="KW-1185">Reference proteome</keyword>
<accession>A0A9J6G2D4</accession>
<evidence type="ECO:0000313" key="3">
    <source>
        <dbReference type="Proteomes" id="UP000821853"/>
    </source>
</evidence>
<sequence>MNLLQPSRLLSRDLLTCESFDCYDAFGHGPFQRRLLLFCSLAFFLMNANSFVLHLITSDVGHWCKRPPHSNMSAAAWINSAIPLESDGSLSRCFRFEHPDEPNNTNTIPCEEWEFEEELASSTIISEWNLVCQRRLLIAVLILVHNGACIALPIAAGSLADSAGRFRVLLAAIITLLVSTAATCVSDNYVCTPP</sequence>
<evidence type="ECO:0000313" key="2">
    <source>
        <dbReference type="EMBL" id="KAH9372598.1"/>
    </source>
</evidence>
<dbReference type="InterPro" id="IPR036259">
    <property type="entry name" value="MFS_trans_sf"/>
</dbReference>
<keyword evidence="1" id="KW-0812">Transmembrane</keyword>
<gene>
    <name evidence="2" type="ORF">HPB48_019117</name>
</gene>
<dbReference type="EMBL" id="JABSTR010000006">
    <property type="protein sequence ID" value="KAH9372598.1"/>
    <property type="molecule type" value="Genomic_DNA"/>
</dbReference>
<name>A0A9J6G2D4_HAELO</name>
<proteinExistence type="predicted"/>
<dbReference type="AlphaFoldDB" id="A0A9J6G2D4"/>
<dbReference type="SUPFAM" id="SSF103473">
    <property type="entry name" value="MFS general substrate transporter"/>
    <property type="match status" value="1"/>
</dbReference>
<comment type="caution">
    <text evidence="2">The sequence shown here is derived from an EMBL/GenBank/DDBJ whole genome shotgun (WGS) entry which is preliminary data.</text>
</comment>
<dbReference type="Proteomes" id="UP000821853">
    <property type="component" value="Chromosome 4"/>
</dbReference>
<dbReference type="OrthoDB" id="2544694at2759"/>
<feature type="transmembrane region" description="Helical" evidence="1">
    <location>
        <begin position="136"/>
        <end position="156"/>
    </location>
</feature>
<protein>
    <submittedName>
        <fullName evidence="2">Uncharacterized protein</fullName>
    </submittedName>
</protein>
<evidence type="ECO:0000256" key="1">
    <source>
        <dbReference type="SAM" id="Phobius"/>
    </source>
</evidence>
<dbReference type="VEuPathDB" id="VectorBase:HLOH_055214"/>
<reference evidence="2 3" key="1">
    <citation type="journal article" date="2020" name="Cell">
        <title>Large-Scale Comparative Analyses of Tick Genomes Elucidate Their Genetic Diversity and Vector Capacities.</title>
        <authorList>
            <consortium name="Tick Genome and Microbiome Consortium (TIGMIC)"/>
            <person name="Jia N."/>
            <person name="Wang J."/>
            <person name="Shi W."/>
            <person name="Du L."/>
            <person name="Sun Y."/>
            <person name="Zhan W."/>
            <person name="Jiang J.F."/>
            <person name="Wang Q."/>
            <person name="Zhang B."/>
            <person name="Ji P."/>
            <person name="Bell-Sakyi L."/>
            <person name="Cui X.M."/>
            <person name="Yuan T.T."/>
            <person name="Jiang B.G."/>
            <person name="Yang W.F."/>
            <person name="Lam T.T."/>
            <person name="Chang Q.C."/>
            <person name="Ding S.J."/>
            <person name="Wang X.J."/>
            <person name="Zhu J.G."/>
            <person name="Ruan X.D."/>
            <person name="Zhao L."/>
            <person name="Wei J.T."/>
            <person name="Ye R.Z."/>
            <person name="Que T.C."/>
            <person name="Du C.H."/>
            <person name="Zhou Y.H."/>
            <person name="Cheng J.X."/>
            <person name="Dai P.F."/>
            <person name="Guo W.B."/>
            <person name="Han X.H."/>
            <person name="Huang E.J."/>
            <person name="Li L.F."/>
            <person name="Wei W."/>
            <person name="Gao Y.C."/>
            <person name="Liu J.Z."/>
            <person name="Shao H.Z."/>
            <person name="Wang X."/>
            <person name="Wang C.C."/>
            <person name="Yang T.C."/>
            <person name="Huo Q.B."/>
            <person name="Li W."/>
            <person name="Chen H.Y."/>
            <person name="Chen S.E."/>
            <person name="Zhou L.G."/>
            <person name="Ni X.B."/>
            <person name="Tian J.H."/>
            <person name="Sheng Y."/>
            <person name="Liu T."/>
            <person name="Pan Y.S."/>
            <person name="Xia L.Y."/>
            <person name="Li J."/>
            <person name="Zhao F."/>
            <person name="Cao W.C."/>
        </authorList>
    </citation>
    <scope>NUCLEOTIDE SEQUENCE [LARGE SCALE GENOMIC DNA]</scope>
    <source>
        <strain evidence="2">HaeL-2018</strain>
    </source>
</reference>
<feature type="transmembrane region" description="Helical" evidence="1">
    <location>
        <begin position="35"/>
        <end position="56"/>
    </location>
</feature>
<keyword evidence="1" id="KW-0472">Membrane</keyword>
<feature type="transmembrane region" description="Helical" evidence="1">
    <location>
        <begin position="168"/>
        <end position="190"/>
    </location>
</feature>